<dbReference type="Proteomes" id="UP001597171">
    <property type="component" value="Unassembled WGS sequence"/>
</dbReference>
<gene>
    <name evidence="1" type="ORF">ACFQ4O_06945</name>
</gene>
<proteinExistence type="predicted"/>
<accession>A0ABW3Z650</accession>
<name>A0ABW3Z650_9HYPH</name>
<evidence type="ECO:0000313" key="2">
    <source>
        <dbReference type="Proteomes" id="UP001597171"/>
    </source>
</evidence>
<dbReference type="EMBL" id="JBHTMX010000039">
    <property type="protein sequence ID" value="MFD1331736.1"/>
    <property type="molecule type" value="Genomic_DNA"/>
</dbReference>
<dbReference type="RefSeq" id="WP_378774956.1">
    <property type="nucleotide sequence ID" value="NZ_JBHTMX010000039.1"/>
</dbReference>
<comment type="caution">
    <text evidence="1">The sequence shown here is derived from an EMBL/GenBank/DDBJ whole genome shotgun (WGS) entry which is preliminary data.</text>
</comment>
<protein>
    <submittedName>
        <fullName evidence="1">Uncharacterized protein</fullName>
    </submittedName>
</protein>
<organism evidence="1 2">
    <name type="scientific">Methylopila musalis</name>
    <dbReference type="NCBI Taxonomy" id="1134781"/>
    <lineage>
        <taxon>Bacteria</taxon>
        <taxon>Pseudomonadati</taxon>
        <taxon>Pseudomonadota</taxon>
        <taxon>Alphaproteobacteria</taxon>
        <taxon>Hyphomicrobiales</taxon>
        <taxon>Methylopilaceae</taxon>
        <taxon>Methylopila</taxon>
    </lineage>
</organism>
<sequence length="694" mass="76031">MSRTLFILTSPLQANHARQYADHAALDRDACWVALVKSRLETDNERARQALAAAGFRHVREFEPLVKSGSAPMSKDGKTHATAIKEYDDFVSRRAFVQRVGDFFSVVDPNFDRVVLGDYRPVSYRQFLAHLDLGKTECVLLDDGSVSQAVMAFRESKKNVKEIFRAAPFKGASVKGPDPLKYPDPSHLSYFTIYRGRLADGDAIIPNTYYDRFLEGGEPTILNEIWIAGCSHVENAITSEASYLAACQAARRLAPNKKCVYLPHRREDPAKVRKIAFIIGAEVRTSDGIEALVAGRRETPVILASFGSTVLDTLSRMVGKVTSCVLIAPPASYFLGARQEHIETIVQANLRDNDDVIGVLTDDPHAVTRWRAVAVERPGRAVEAEEVPAASTSAMRAIALSRLENVVEEPQPDGSRLLLETEAKGLHRYQVAEFAAVRDTPNFLAFRICGEGRFEVRIRVSLESDRNVFAECDLNLDDGNATEQTKDDIRLIASVHVDQERRAVVSLLVTSARPGRHVAQVIHRANTVVQSSFMVGNTEIGTSLPPQTERDGGHVALGEGEALLQVAPGAGLISTLRLLVNGKPFDLALTSAPQLYSEESGGEVPHEKGWSKLHFAPPEPAHLLNRALRVLLKRQGARLTVSTTLDTVTVTLPRLGEVRVAAATLDPYSGERRLIEAALSPGLDQPAQGYATAY</sequence>
<reference evidence="2" key="1">
    <citation type="journal article" date="2019" name="Int. J. Syst. Evol. Microbiol.">
        <title>The Global Catalogue of Microorganisms (GCM) 10K type strain sequencing project: providing services to taxonomists for standard genome sequencing and annotation.</title>
        <authorList>
            <consortium name="The Broad Institute Genomics Platform"/>
            <consortium name="The Broad Institute Genome Sequencing Center for Infectious Disease"/>
            <person name="Wu L."/>
            <person name="Ma J."/>
        </authorList>
    </citation>
    <scope>NUCLEOTIDE SEQUENCE [LARGE SCALE GENOMIC DNA]</scope>
    <source>
        <strain evidence="2">CCUG 61696</strain>
    </source>
</reference>
<evidence type="ECO:0000313" key="1">
    <source>
        <dbReference type="EMBL" id="MFD1331736.1"/>
    </source>
</evidence>
<keyword evidence="2" id="KW-1185">Reference proteome</keyword>